<dbReference type="GO" id="GO:0005829">
    <property type="term" value="C:cytosol"/>
    <property type="evidence" value="ECO:0000318"/>
    <property type="project" value="GO_Central"/>
</dbReference>
<dbReference type="GeneTree" id="ENSGT00940000156313"/>
<feature type="region of interest" description="Disordered" evidence="1">
    <location>
        <begin position="122"/>
        <end position="172"/>
    </location>
</feature>
<dbReference type="eggNOG" id="KOG2116">
    <property type="taxonomic scope" value="Eukaryota"/>
</dbReference>
<keyword evidence="4" id="KW-1185">Reference proteome</keyword>
<feature type="region of interest" description="Disordered" evidence="1">
    <location>
        <begin position="330"/>
        <end position="355"/>
    </location>
</feature>
<dbReference type="GO" id="GO:0008195">
    <property type="term" value="F:phosphatidate phosphatase activity"/>
    <property type="evidence" value="ECO:0000318"/>
    <property type="project" value="GO_Central"/>
</dbReference>
<feature type="compositionally biased region" description="Polar residues" evidence="1">
    <location>
        <begin position="333"/>
        <end position="353"/>
    </location>
</feature>
<dbReference type="Ensembl" id="ENSORLT00000014180.2">
    <property type="protein sequence ID" value="ENSORLP00000014179.2"/>
    <property type="gene ID" value="ENSORLG00000011317.2"/>
</dbReference>
<dbReference type="Proteomes" id="UP000001038">
    <property type="component" value="Chromosome 20"/>
</dbReference>
<dbReference type="Bgee" id="ENSORLG00000011317">
    <property type="expression patterns" value="Expressed in pharyngeal gill and 10 other cell types or tissues"/>
</dbReference>
<dbReference type="InterPro" id="IPR026058">
    <property type="entry name" value="LIPIN"/>
</dbReference>
<proteinExistence type="predicted"/>
<dbReference type="GO" id="GO:0005789">
    <property type="term" value="C:endoplasmic reticulum membrane"/>
    <property type="evidence" value="ECO:0000318"/>
    <property type="project" value="GO_Central"/>
</dbReference>
<organism evidence="3 4">
    <name type="scientific">Oryzias latipes</name>
    <name type="common">Japanese rice fish</name>
    <name type="synonym">Japanese killifish</name>
    <dbReference type="NCBI Taxonomy" id="8090"/>
    <lineage>
        <taxon>Eukaryota</taxon>
        <taxon>Metazoa</taxon>
        <taxon>Chordata</taxon>
        <taxon>Craniata</taxon>
        <taxon>Vertebrata</taxon>
        <taxon>Euteleostomi</taxon>
        <taxon>Actinopterygii</taxon>
        <taxon>Neopterygii</taxon>
        <taxon>Teleostei</taxon>
        <taxon>Neoteleostei</taxon>
        <taxon>Acanthomorphata</taxon>
        <taxon>Ovalentaria</taxon>
        <taxon>Atherinomorphae</taxon>
        <taxon>Beloniformes</taxon>
        <taxon>Adrianichthyidae</taxon>
        <taxon>Oryziinae</taxon>
        <taxon>Oryzias</taxon>
    </lineage>
</organism>
<sequence>MNYVGQLAGQVLVTVKELYKGINQATLSGCIDVVVVRQPDGTFQCSPFHVRFGKLGVLRSREKVIDIEINGEAVELQMKLGDNGEAFFVQETEQNTEIVPAHLATSPIPTEESLIRSRDSRYPASGDLHVCSGTTGKKKKRRRRKHKTDPRKEEQTCAVVEPDENSSDEDPHTIKRVKCDFYADFRDGSDSISPKSDSELMVKPEESLLRADAHMQWSWGEFPESTRVRRPWWKDPLQGRKPHNQFAILLNQNLGPSNPTSAAASQITPMLRHVVRTSQRPSQTSLAASPLSRAFTVQTLEQKLLPKPGGLLLHQVAETAALLPVPETKAPETRQQFVPMQEPAKSQTPQSRGRVTLLLL</sequence>
<accession>H2M6T1</accession>
<evidence type="ECO:0000313" key="4">
    <source>
        <dbReference type="Proteomes" id="UP000001038"/>
    </source>
</evidence>
<reference evidence="3" key="3">
    <citation type="submission" date="2025-09" db="UniProtKB">
        <authorList>
            <consortium name="Ensembl"/>
        </authorList>
    </citation>
    <scope>IDENTIFICATION</scope>
    <source>
        <strain evidence="3">Hd-rR</strain>
    </source>
</reference>
<dbReference type="HOGENOM" id="CLU_002546_0_1_1"/>
<evidence type="ECO:0000313" key="3">
    <source>
        <dbReference type="Ensembl" id="ENSORLP00000014179.2"/>
    </source>
</evidence>
<reference evidence="3" key="2">
    <citation type="submission" date="2025-08" db="UniProtKB">
        <authorList>
            <consortium name="Ensembl"/>
        </authorList>
    </citation>
    <scope>IDENTIFICATION</scope>
    <source>
        <strain evidence="3">Hd-rR</strain>
    </source>
</reference>
<feature type="domain" description="Lipin N-terminal" evidence="2">
    <location>
        <begin position="1"/>
        <end position="107"/>
    </location>
</feature>
<name>H2M6T1_ORYLA</name>
<dbReference type="Pfam" id="PF04571">
    <property type="entry name" value="Lipin_N"/>
    <property type="match status" value="1"/>
</dbReference>
<protein>
    <recommendedName>
        <fullName evidence="2">Lipin N-terminal domain-containing protein</fullName>
    </recommendedName>
</protein>
<dbReference type="InParanoid" id="H2M6T1"/>
<reference evidence="3 4" key="1">
    <citation type="journal article" date="2007" name="Nature">
        <title>The medaka draft genome and insights into vertebrate genome evolution.</title>
        <authorList>
            <person name="Kasahara M."/>
            <person name="Naruse K."/>
            <person name="Sasaki S."/>
            <person name="Nakatani Y."/>
            <person name="Qu W."/>
            <person name="Ahsan B."/>
            <person name="Yamada T."/>
            <person name="Nagayasu Y."/>
            <person name="Doi K."/>
            <person name="Kasai Y."/>
            <person name="Jindo T."/>
            <person name="Kobayashi D."/>
            <person name="Shimada A."/>
            <person name="Toyoda A."/>
            <person name="Kuroki Y."/>
            <person name="Fujiyama A."/>
            <person name="Sasaki T."/>
            <person name="Shimizu A."/>
            <person name="Asakawa S."/>
            <person name="Shimizu N."/>
            <person name="Hashimoto S."/>
            <person name="Yang J."/>
            <person name="Lee Y."/>
            <person name="Matsushima K."/>
            <person name="Sugano S."/>
            <person name="Sakaizumi M."/>
            <person name="Narita T."/>
            <person name="Ohishi K."/>
            <person name="Haga S."/>
            <person name="Ohta F."/>
            <person name="Nomoto H."/>
            <person name="Nogata K."/>
            <person name="Morishita T."/>
            <person name="Endo T."/>
            <person name="Shin-I T."/>
            <person name="Takeda H."/>
            <person name="Morishita S."/>
            <person name="Kohara Y."/>
        </authorList>
    </citation>
    <scope>NUCLEOTIDE SEQUENCE [LARGE SCALE GENOMIC DNA]</scope>
    <source>
        <strain evidence="3 4">Hd-rR</strain>
    </source>
</reference>
<dbReference type="GO" id="GO:0045944">
    <property type="term" value="P:positive regulation of transcription by RNA polymerase II"/>
    <property type="evidence" value="ECO:0000318"/>
    <property type="project" value="GO_Central"/>
</dbReference>
<dbReference type="GO" id="GO:0005634">
    <property type="term" value="C:nucleus"/>
    <property type="evidence" value="ECO:0000318"/>
    <property type="project" value="GO_Central"/>
</dbReference>
<dbReference type="PANTHER" id="PTHR12181:SF11">
    <property type="entry name" value="PHOSPHATIDATE PHOSPHATASE LPIN2"/>
    <property type="match status" value="1"/>
</dbReference>
<dbReference type="GO" id="GO:0019432">
    <property type="term" value="P:triglyceride biosynthetic process"/>
    <property type="evidence" value="ECO:0000318"/>
    <property type="project" value="GO_Central"/>
</dbReference>
<dbReference type="GO" id="GO:0009062">
    <property type="term" value="P:fatty acid catabolic process"/>
    <property type="evidence" value="ECO:0000318"/>
    <property type="project" value="GO_Central"/>
</dbReference>
<dbReference type="AlphaFoldDB" id="H2M6T1"/>
<dbReference type="InterPro" id="IPR007651">
    <property type="entry name" value="Lipin_N"/>
</dbReference>
<dbReference type="GO" id="GO:0003713">
    <property type="term" value="F:transcription coactivator activity"/>
    <property type="evidence" value="ECO:0000318"/>
    <property type="project" value="GO_Central"/>
</dbReference>
<feature type="compositionally biased region" description="Basic residues" evidence="1">
    <location>
        <begin position="136"/>
        <end position="149"/>
    </location>
</feature>
<dbReference type="STRING" id="8090.ENSORLP00000014179"/>
<dbReference type="GO" id="GO:0032869">
    <property type="term" value="P:cellular response to insulin stimulus"/>
    <property type="evidence" value="ECO:0000318"/>
    <property type="project" value="GO_Central"/>
</dbReference>
<dbReference type="PANTHER" id="PTHR12181">
    <property type="entry name" value="LIPIN"/>
    <property type="match status" value="1"/>
</dbReference>
<evidence type="ECO:0000259" key="2">
    <source>
        <dbReference type="Pfam" id="PF04571"/>
    </source>
</evidence>
<evidence type="ECO:0000256" key="1">
    <source>
        <dbReference type="SAM" id="MobiDB-lite"/>
    </source>
</evidence>